<dbReference type="InterPro" id="IPR029787">
    <property type="entry name" value="Nucleotide_cyclase"/>
</dbReference>
<evidence type="ECO:0000313" key="9">
    <source>
        <dbReference type="Proteomes" id="UP000274033"/>
    </source>
</evidence>
<dbReference type="SMART" id="SM00267">
    <property type="entry name" value="GGDEF"/>
    <property type="match status" value="1"/>
</dbReference>
<feature type="transmembrane region" description="Helical" evidence="6">
    <location>
        <begin position="294"/>
        <end position="312"/>
    </location>
</feature>
<accession>A0A3N9UPJ6</accession>
<name>A0A3N9UPJ6_9BACI</name>
<dbReference type="CDD" id="cd12912">
    <property type="entry name" value="PDC2_MCP_like"/>
    <property type="match status" value="1"/>
</dbReference>
<dbReference type="PANTHER" id="PTHR45138">
    <property type="entry name" value="REGULATORY COMPONENTS OF SENSORY TRANSDUCTION SYSTEM"/>
    <property type="match status" value="1"/>
</dbReference>
<dbReference type="Pfam" id="PF02743">
    <property type="entry name" value="dCache_1"/>
    <property type="match status" value="1"/>
</dbReference>
<reference evidence="8 9" key="1">
    <citation type="journal article" date="2013" name="J. Microbiol.">
        <title>Lysinibacillus chungkukjangi sp. nov., isolated from Chungkukjang, Korean fermented soybean food.</title>
        <authorList>
            <person name="Kim S.J."/>
            <person name="Jang Y.H."/>
            <person name="Hamada M."/>
            <person name="Ahn J.H."/>
            <person name="Weon H.Y."/>
            <person name="Suzuki K."/>
            <person name="Whang K.S."/>
            <person name="Kwon S.W."/>
        </authorList>
    </citation>
    <scope>NUCLEOTIDE SEQUENCE [LARGE SCALE GENOMIC DNA]</scope>
    <source>
        <strain evidence="8 9">MCCC 1A12701</strain>
    </source>
</reference>
<dbReference type="Gene3D" id="3.30.70.270">
    <property type="match status" value="1"/>
</dbReference>
<dbReference type="AlphaFoldDB" id="A0A3N9UPJ6"/>
<dbReference type="PROSITE" id="PS50887">
    <property type="entry name" value="GGDEF"/>
    <property type="match status" value="1"/>
</dbReference>
<keyword evidence="2" id="KW-1003">Cell membrane</keyword>
<dbReference type="SUPFAM" id="SSF103190">
    <property type="entry name" value="Sensory domain-like"/>
    <property type="match status" value="1"/>
</dbReference>
<dbReference type="Proteomes" id="UP000274033">
    <property type="component" value="Unassembled WGS sequence"/>
</dbReference>
<organism evidence="8 9">
    <name type="scientific">Lysinibacillus composti</name>
    <dbReference type="NCBI Taxonomy" id="720633"/>
    <lineage>
        <taxon>Bacteria</taxon>
        <taxon>Bacillati</taxon>
        <taxon>Bacillota</taxon>
        <taxon>Bacilli</taxon>
        <taxon>Bacillales</taxon>
        <taxon>Bacillaceae</taxon>
        <taxon>Lysinibacillus</taxon>
    </lineage>
</organism>
<dbReference type="Gene3D" id="3.30.450.20">
    <property type="entry name" value="PAS domain"/>
    <property type="match status" value="2"/>
</dbReference>
<protein>
    <submittedName>
        <fullName evidence="8">GGDEF domain-containing protein</fullName>
    </submittedName>
</protein>
<comment type="subcellular location">
    <subcellularLocation>
        <location evidence="1">Cell membrane</location>
        <topology evidence="1">Multi-pass membrane protein</topology>
    </subcellularLocation>
</comment>
<comment type="caution">
    <text evidence="8">The sequence shown here is derived from an EMBL/GenBank/DDBJ whole genome shotgun (WGS) entry which is preliminary data.</text>
</comment>
<feature type="transmembrane region" description="Helical" evidence="6">
    <location>
        <begin position="21"/>
        <end position="42"/>
    </location>
</feature>
<sequence>MGALILKLSNKLHLKITLKSLIVAVIVLAFMLSIASSLYSSYQGNIKLLKEQSLETNRVYAEKLAQMVSIYLDDALKVLEFSAAEVEDHLDDEELIMNVVNRVQEQEETFNSVVIANSEGLMIAGAPEEFGLKGNFIKSTEGLQLIKNQKPSITMPYKTSTDRVVITLSYPLFSKDGSYEGLINGTVYLNESNFFETILGDHYYQNGSYVYVVDSDGIVIYHQNEELIGDDISDNEVVKKIMEGKSGAQQVTNSFGVDMLAGYSFVDLSKWGVVAQTPKAVAIDSVGKIVMNSFIIQLPLIILSIIIAIFAANRIVRPLEKLAAITVVSVEESEMRKLKETNAWYYEALQIKTALIHSFAFLHSQVNLFMDKSTTDPLTGAMNRRTLDEILQQWTSKEIKFSVIMLDLDRFKRINDTYGHAMGDEVLKFFVKMMKEGTREVDICCRYGGEEFVLLLPETSIEEAFEIAESLRKTLEKTESPCGRPVTLSAGVASFPDTASRTSDLLDLADQALYDAKNSGRNRVSIASSKS</sequence>
<evidence type="ECO:0000259" key="7">
    <source>
        <dbReference type="PROSITE" id="PS50887"/>
    </source>
</evidence>
<keyword evidence="5 6" id="KW-0472">Membrane</keyword>
<gene>
    <name evidence="8" type="ORF">EBB45_11220</name>
</gene>
<proteinExistence type="predicted"/>
<dbReference type="PANTHER" id="PTHR45138:SF9">
    <property type="entry name" value="DIGUANYLATE CYCLASE DGCM-RELATED"/>
    <property type="match status" value="1"/>
</dbReference>
<keyword evidence="9" id="KW-1185">Reference proteome</keyword>
<dbReference type="NCBIfam" id="TIGR00254">
    <property type="entry name" value="GGDEF"/>
    <property type="match status" value="1"/>
</dbReference>
<evidence type="ECO:0000256" key="5">
    <source>
        <dbReference type="ARBA" id="ARBA00023136"/>
    </source>
</evidence>
<dbReference type="Pfam" id="PF00990">
    <property type="entry name" value="GGDEF"/>
    <property type="match status" value="1"/>
</dbReference>
<dbReference type="InterPro" id="IPR043128">
    <property type="entry name" value="Rev_trsase/Diguanyl_cyclase"/>
</dbReference>
<evidence type="ECO:0000313" key="8">
    <source>
        <dbReference type="EMBL" id="RQW74452.1"/>
    </source>
</evidence>
<dbReference type="GO" id="GO:0052621">
    <property type="term" value="F:diguanylate cyclase activity"/>
    <property type="evidence" value="ECO:0007669"/>
    <property type="project" value="TreeGrafter"/>
</dbReference>
<evidence type="ECO:0000256" key="3">
    <source>
        <dbReference type="ARBA" id="ARBA00022692"/>
    </source>
</evidence>
<dbReference type="InterPro" id="IPR000160">
    <property type="entry name" value="GGDEF_dom"/>
</dbReference>
<dbReference type="CDD" id="cd01949">
    <property type="entry name" value="GGDEF"/>
    <property type="match status" value="1"/>
</dbReference>
<dbReference type="SUPFAM" id="SSF55073">
    <property type="entry name" value="Nucleotide cyclase"/>
    <property type="match status" value="1"/>
</dbReference>
<evidence type="ECO:0000256" key="2">
    <source>
        <dbReference type="ARBA" id="ARBA00022475"/>
    </source>
</evidence>
<evidence type="ECO:0000256" key="6">
    <source>
        <dbReference type="SAM" id="Phobius"/>
    </source>
</evidence>
<feature type="domain" description="GGDEF" evidence="7">
    <location>
        <begin position="399"/>
        <end position="529"/>
    </location>
</feature>
<dbReference type="InterPro" id="IPR033479">
    <property type="entry name" value="dCache_1"/>
</dbReference>
<dbReference type="InterPro" id="IPR029151">
    <property type="entry name" value="Sensor-like_sf"/>
</dbReference>
<dbReference type="EMBL" id="RRCT01000009">
    <property type="protein sequence ID" value="RQW74452.1"/>
    <property type="molecule type" value="Genomic_DNA"/>
</dbReference>
<keyword evidence="4 6" id="KW-1133">Transmembrane helix</keyword>
<keyword evidence="3 6" id="KW-0812">Transmembrane</keyword>
<dbReference type="GO" id="GO:0005886">
    <property type="term" value="C:plasma membrane"/>
    <property type="evidence" value="ECO:0007669"/>
    <property type="project" value="UniProtKB-SubCell"/>
</dbReference>
<evidence type="ECO:0000256" key="4">
    <source>
        <dbReference type="ARBA" id="ARBA00022989"/>
    </source>
</evidence>
<dbReference type="CDD" id="cd18773">
    <property type="entry name" value="PDC1_HK_sensor"/>
    <property type="match status" value="1"/>
</dbReference>
<dbReference type="FunFam" id="3.30.70.270:FF:000001">
    <property type="entry name" value="Diguanylate cyclase domain protein"/>
    <property type="match status" value="1"/>
</dbReference>
<evidence type="ECO:0000256" key="1">
    <source>
        <dbReference type="ARBA" id="ARBA00004651"/>
    </source>
</evidence>
<dbReference type="InterPro" id="IPR050469">
    <property type="entry name" value="Diguanylate_Cyclase"/>
</dbReference>